<dbReference type="RefSeq" id="WP_105217347.1">
    <property type="nucleotide sequence ID" value="NZ_CP027062.1"/>
</dbReference>
<dbReference type="OrthoDB" id="667194at2"/>
<protein>
    <recommendedName>
        <fullName evidence="2">Secretion system C-terminal sorting domain-containing protein</fullName>
    </recommendedName>
</protein>
<feature type="domain" description="Secretion system C-terminal sorting" evidence="2">
    <location>
        <begin position="245"/>
        <end position="315"/>
    </location>
</feature>
<keyword evidence="1" id="KW-0732">Signal</keyword>
<dbReference type="NCBIfam" id="TIGR04183">
    <property type="entry name" value="Por_Secre_tail"/>
    <property type="match status" value="1"/>
</dbReference>
<dbReference type="Proteomes" id="UP000238442">
    <property type="component" value="Chromosome"/>
</dbReference>
<dbReference type="EMBL" id="CP027062">
    <property type="protein sequence ID" value="AVI52107.1"/>
    <property type="molecule type" value="Genomic_DNA"/>
</dbReference>
<evidence type="ECO:0000313" key="4">
    <source>
        <dbReference type="Proteomes" id="UP000238442"/>
    </source>
</evidence>
<evidence type="ECO:0000259" key="2">
    <source>
        <dbReference type="Pfam" id="PF18962"/>
    </source>
</evidence>
<organism evidence="3 4">
    <name type="scientific">Pukyongia salina</name>
    <dbReference type="NCBI Taxonomy" id="2094025"/>
    <lineage>
        <taxon>Bacteria</taxon>
        <taxon>Pseudomonadati</taxon>
        <taxon>Bacteroidota</taxon>
        <taxon>Flavobacteriia</taxon>
        <taxon>Flavobacteriales</taxon>
        <taxon>Flavobacteriaceae</taxon>
        <taxon>Pukyongia</taxon>
    </lineage>
</organism>
<evidence type="ECO:0000256" key="1">
    <source>
        <dbReference type="ARBA" id="ARBA00022729"/>
    </source>
</evidence>
<proteinExistence type="predicted"/>
<dbReference type="InterPro" id="IPR026444">
    <property type="entry name" value="Secre_tail"/>
</dbReference>
<dbReference type="Pfam" id="PF18962">
    <property type="entry name" value="Por_Secre_tail"/>
    <property type="match status" value="1"/>
</dbReference>
<accession>A0A2S0HZK9</accession>
<dbReference type="AlphaFoldDB" id="A0A2S0HZK9"/>
<name>A0A2S0HZK9_9FLAO</name>
<keyword evidence="4" id="KW-1185">Reference proteome</keyword>
<reference evidence="3 4" key="1">
    <citation type="submission" date="2018-02" db="EMBL/GenBank/DDBJ databases">
        <title>Genomic analysis of the strain RR4-38 isolated from a seawater recirculating aquaculture system.</title>
        <authorList>
            <person name="Kim Y.-S."/>
            <person name="Jang Y.H."/>
            <person name="Kim K.-H."/>
        </authorList>
    </citation>
    <scope>NUCLEOTIDE SEQUENCE [LARGE SCALE GENOMIC DNA]</scope>
    <source>
        <strain evidence="3 4">RR4-38</strain>
    </source>
</reference>
<evidence type="ECO:0000313" key="3">
    <source>
        <dbReference type="EMBL" id="AVI52107.1"/>
    </source>
</evidence>
<dbReference type="KEGG" id="aue:C5O00_13450"/>
<sequence length="316" mass="35336">MAKNFDPEIIVLWYSKFSAMKKLLFLISLCFLNLSFAQPFLPMLDNDHRWSVDVVYCPFGGPPPFSFTTTYQLSIIGEGIVNGKTYKIIESTPGIITGCLVREENGIVYKYNPTINDEEVLYDFNLEVGDTFTMLDSPSCTLGDSTPGLGAQLTVTNTFSNMIAGELRKVIEFSTAPYGEEYWIEGIGSITGFEPYVEVLDSTCWSKLACFTIDGTIYYFNNATACDNTTLNLPEYLRDDIVLAPNPVTDVSILQLPSELNIDTIRILDITGKVISEATITKNYMTISAMDYAAGVYFYQALSEDNVIKTERFVIR</sequence>
<gene>
    <name evidence="3" type="ORF">C5O00_13450</name>
</gene>